<proteinExistence type="predicted"/>
<name>A0A9P6WRG9_9ASCO</name>
<evidence type="ECO:0000313" key="6">
    <source>
        <dbReference type="EMBL" id="KAG0691213.1"/>
    </source>
</evidence>
<dbReference type="AlphaFoldDB" id="A0A9P6WRG9"/>
<evidence type="ECO:0000256" key="2">
    <source>
        <dbReference type="ARBA" id="ARBA00022478"/>
    </source>
</evidence>
<evidence type="ECO:0000256" key="1">
    <source>
        <dbReference type="ARBA" id="ARBA00004123"/>
    </source>
</evidence>
<dbReference type="Pfam" id="PF05132">
    <property type="entry name" value="RNA_pol_Rpc4"/>
    <property type="match status" value="1"/>
</dbReference>
<evidence type="ECO:0000256" key="5">
    <source>
        <dbReference type="SAM" id="MobiDB-lite"/>
    </source>
</evidence>
<dbReference type="GO" id="GO:0042797">
    <property type="term" value="P:tRNA transcription by RNA polymerase III"/>
    <property type="evidence" value="ECO:0007669"/>
    <property type="project" value="TreeGrafter"/>
</dbReference>
<gene>
    <name evidence="6" type="primary">RPC53</name>
    <name evidence="6" type="ORF">C6P40_004025</name>
</gene>
<protein>
    <submittedName>
        <fullName evidence="6">RNA polymerase III subunit C53</fullName>
    </submittedName>
</protein>
<keyword evidence="2" id="KW-0240">DNA-directed RNA polymerase</keyword>
<keyword evidence="7" id="KW-1185">Reference proteome</keyword>
<accession>A0A9P6WRG9</accession>
<feature type="region of interest" description="Disordered" evidence="5">
    <location>
        <begin position="97"/>
        <end position="118"/>
    </location>
</feature>
<feature type="compositionally biased region" description="Low complexity" evidence="5">
    <location>
        <begin position="97"/>
        <end position="117"/>
    </location>
</feature>
<dbReference type="EMBL" id="PUHW01000005">
    <property type="protein sequence ID" value="KAG0691213.1"/>
    <property type="molecule type" value="Genomic_DNA"/>
</dbReference>
<reference evidence="6" key="1">
    <citation type="submission" date="2020-11" db="EMBL/GenBank/DDBJ databases">
        <title>Kefir isolates.</title>
        <authorList>
            <person name="Marcisauskas S."/>
            <person name="Kim Y."/>
            <person name="Blasche S."/>
        </authorList>
    </citation>
    <scope>NUCLEOTIDE SEQUENCE</scope>
    <source>
        <strain evidence="6">Olga-1</strain>
    </source>
</reference>
<feature type="region of interest" description="Disordered" evidence="5">
    <location>
        <begin position="1"/>
        <end position="77"/>
    </location>
</feature>
<feature type="compositionally biased region" description="Polar residues" evidence="5">
    <location>
        <begin position="9"/>
        <end position="22"/>
    </location>
</feature>
<evidence type="ECO:0000313" key="7">
    <source>
        <dbReference type="Proteomes" id="UP000697127"/>
    </source>
</evidence>
<keyword evidence="4" id="KW-0539">Nucleus</keyword>
<evidence type="ECO:0000256" key="3">
    <source>
        <dbReference type="ARBA" id="ARBA00023163"/>
    </source>
</evidence>
<organism evidence="6 7">
    <name type="scientific">Pichia californica</name>
    <dbReference type="NCBI Taxonomy" id="460514"/>
    <lineage>
        <taxon>Eukaryota</taxon>
        <taxon>Fungi</taxon>
        <taxon>Dikarya</taxon>
        <taxon>Ascomycota</taxon>
        <taxon>Saccharomycotina</taxon>
        <taxon>Pichiomycetes</taxon>
        <taxon>Pichiales</taxon>
        <taxon>Pichiaceae</taxon>
        <taxon>Pichia</taxon>
    </lineage>
</organism>
<comment type="subcellular location">
    <subcellularLocation>
        <location evidence="1">Nucleus</location>
    </subcellularLocation>
</comment>
<comment type="caution">
    <text evidence="6">The sequence shown here is derived from an EMBL/GenBank/DDBJ whole genome shotgun (WGS) entry which is preliminary data.</text>
</comment>
<dbReference type="PANTHER" id="PTHR13408:SF0">
    <property type="entry name" value="DNA-DIRECTED RNA POLYMERASE III SUBUNIT RPC4"/>
    <property type="match status" value="1"/>
</dbReference>
<dbReference type="GO" id="GO:0005666">
    <property type="term" value="C:RNA polymerase III complex"/>
    <property type="evidence" value="ECO:0007669"/>
    <property type="project" value="InterPro"/>
</dbReference>
<keyword evidence="3" id="KW-0804">Transcription</keyword>
<dbReference type="PANTHER" id="PTHR13408">
    <property type="entry name" value="DNA-DIRECTED RNA POLYMERASE III"/>
    <property type="match status" value="1"/>
</dbReference>
<evidence type="ECO:0000256" key="4">
    <source>
        <dbReference type="ARBA" id="ARBA00023242"/>
    </source>
</evidence>
<feature type="region of interest" description="Disordered" evidence="5">
    <location>
        <begin position="134"/>
        <end position="167"/>
    </location>
</feature>
<feature type="compositionally biased region" description="Basic residues" evidence="5">
    <location>
        <begin position="25"/>
        <end position="34"/>
    </location>
</feature>
<sequence>MSKRLDSISRPTVPTGTPTTAKPSLKFKPKAVSRKTKEERENANKINTPGINKIVEKNNNKKFLKKGPQQAGGIKGNKKLNGTQIVISGPLSEGTISLGGSSTTSSSSNVNGKGSSNPLLERLKLKAKSKDNLLNSKIKKEHTGDNFNSNYDSNSDDDDDDDDNAIDMSKKSILDDDYDDDVDMDLHKMDADLFPVRAERNEHREYGEEAKIDKTIKTEFHNEKSIVPSETPSREPTVGLSFDATTTTTATTAKSSSSSHTVINGDDANLNMNNYQEQTENKQLQEDYNILSKNLKNLSIDNNMFFMQLPCSLPILEGELDGEIGKIRIHKSGKMTMKIGKVKFEILRGGSSDFRQDVMLVNKENNESYHIGNIKEKITAIPKIL</sequence>
<dbReference type="GO" id="GO:0003677">
    <property type="term" value="F:DNA binding"/>
    <property type="evidence" value="ECO:0007669"/>
    <property type="project" value="InterPro"/>
</dbReference>
<dbReference type="Proteomes" id="UP000697127">
    <property type="component" value="Unassembled WGS sequence"/>
</dbReference>
<feature type="compositionally biased region" description="Acidic residues" evidence="5">
    <location>
        <begin position="154"/>
        <end position="165"/>
    </location>
</feature>
<dbReference type="InterPro" id="IPR007811">
    <property type="entry name" value="RPC4"/>
</dbReference>